<dbReference type="Proteomes" id="UP000256919">
    <property type="component" value="Unassembled WGS sequence"/>
</dbReference>
<dbReference type="AlphaFoldDB" id="A0A3D9MZK6"/>
<name>A0A3D9MZK6_9FLAO</name>
<feature type="non-terminal residue" evidence="2">
    <location>
        <position position="50"/>
    </location>
</feature>
<protein>
    <submittedName>
        <fullName evidence="2">Uncharacterized protein</fullName>
    </submittedName>
</protein>
<feature type="chain" id="PRO_5017567530" evidence="1">
    <location>
        <begin position="20"/>
        <end position="50"/>
    </location>
</feature>
<accession>A0A3D9MZK6</accession>
<evidence type="ECO:0000313" key="3">
    <source>
        <dbReference type="Proteomes" id="UP000256919"/>
    </source>
</evidence>
<keyword evidence="3" id="KW-1185">Reference proteome</keyword>
<sequence>MKKFYTILAAVLLTLSTFAQTPEKMSYQAVVRDSGDNLVANQPIGMQISI</sequence>
<evidence type="ECO:0000313" key="2">
    <source>
        <dbReference type="EMBL" id="REE24578.1"/>
    </source>
</evidence>
<dbReference type="EMBL" id="QREI01000004">
    <property type="protein sequence ID" value="REE24578.1"/>
    <property type="molecule type" value="Genomic_DNA"/>
</dbReference>
<reference evidence="2 3" key="1">
    <citation type="submission" date="2018-07" db="EMBL/GenBank/DDBJ databases">
        <title>Genomic Encyclopedia of Type Strains, Phase III (KMG-III): the genomes of soil and plant-associated and newly described type strains.</title>
        <authorList>
            <person name="Whitman W."/>
        </authorList>
    </citation>
    <scope>NUCLEOTIDE SEQUENCE [LARGE SCALE GENOMIC DNA]</scope>
    <source>
        <strain evidence="2 3">CECT 7948</strain>
    </source>
</reference>
<comment type="caution">
    <text evidence="2">The sequence shown here is derived from an EMBL/GenBank/DDBJ whole genome shotgun (WGS) entry which is preliminary data.</text>
</comment>
<evidence type="ECO:0000256" key="1">
    <source>
        <dbReference type="SAM" id="SignalP"/>
    </source>
</evidence>
<gene>
    <name evidence="2" type="ORF">DFQ09_104350</name>
</gene>
<proteinExistence type="predicted"/>
<feature type="signal peptide" evidence="1">
    <location>
        <begin position="1"/>
        <end position="19"/>
    </location>
</feature>
<organism evidence="2 3">
    <name type="scientific">Winogradskyella pacifica</name>
    <dbReference type="NCBI Taxonomy" id="664642"/>
    <lineage>
        <taxon>Bacteria</taxon>
        <taxon>Pseudomonadati</taxon>
        <taxon>Bacteroidota</taxon>
        <taxon>Flavobacteriia</taxon>
        <taxon>Flavobacteriales</taxon>
        <taxon>Flavobacteriaceae</taxon>
        <taxon>Winogradskyella</taxon>
    </lineage>
</organism>
<keyword evidence="1" id="KW-0732">Signal</keyword>